<comment type="caution">
    <text evidence="2">The sequence shown here is derived from an EMBL/GenBank/DDBJ whole genome shotgun (WGS) entry which is preliminary data.</text>
</comment>
<dbReference type="InterPro" id="IPR015939">
    <property type="entry name" value="Fum_Rdtase/Succ_DH_flav-like_C"/>
</dbReference>
<protein>
    <recommendedName>
        <fullName evidence="1">Fumarate reductase/succinate dehydrogenase flavoprotein-like C-terminal domain-containing protein</fullName>
    </recommendedName>
</protein>
<evidence type="ECO:0000259" key="1">
    <source>
        <dbReference type="Pfam" id="PF02910"/>
    </source>
</evidence>
<dbReference type="Pfam" id="PF02910">
    <property type="entry name" value="Succ_DH_flav_C"/>
    <property type="match status" value="1"/>
</dbReference>
<dbReference type="InterPro" id="IPR036188">
    <property type="entry name" value="FAD/NAD-bd_sf"/>
</dbReference>
<reference evidence="2" key="1">
    <citation type="journal article" date="2014" name="Front. Microbiol.">
        <title>High frequency of phylogenetically diverse reductive dehalogenase-homologous genes in deep subseafloor sedimentary metagenomes.</title>
        <authorList>
            <person name="Kawai M."/>
            <person name="Futagami T."/>
            <person name="Toyoda A."/>
            <person name="Takaki Y."/>
            <person name="Nishi S."/>
            <person name="Hori S."/>
            <person name="Arai W."/>
            <person name="Tsubouchi T."/>
            <person name="Morono Y."/>
            <person name="Uchiyama I."/>
            <person name="Ito T."/>
            <person name="Fujiyama A."/>
            <person name="Inagaki F."/>
            <person name="Takami H."/>
        </authorList>
    </citation>
    <scope>NUCLEOTIDE SEQUENCE</scope>
    <source>
        <strain evidence="2">Expedition CK06-06</strain>
    </source>
</reference>
<dbReference type="GO" id="GO:0016491">
    <property type="term" value="F:oxidoreductase activity"/>
    <property type="evidence" value="ECO:0007669"/>
    <property type="project" value="InterPro"/>
</dbReference>
<sequence length="96" mass="11627">KLKIMEEDLEKLAAKDIHELLRAWELKHRHRTSECVTQHTLFRKETRWPGYYYRGDAMKLDDENWHVLTVSRRDPETGEYTMEKAPLYHLVGEEEK</sequence>
<dbReference type="InterPro" id="IPR037099">
    <property type="entry name" value="Fum_R/Succ_DH_flav-like_C_sf"/>
</dbReference>
<dbReference type="AlphaFoldDB" id="X0XC99"/>
<feature type="non-terminal residue" evidence="2">
    <location>
        <position position="1"/>
    </location>
</feature>
<feature type="domain" description="Fumarate reductase/succinate dehydrogenase flavoprotein-like C-terminal" evidence="1">
    <location>
        <begin position="18"/>
        <end position="87"/>
    </location>
</feature>
<accession>X0XC99</accession>
<evidence type="ECO:0000313" key="2">
    <source>
        <dbReference type="EMBL" id="GAG40819.1"/>
    </source>
</evidence>
<proteinExistence type="predicted"/>
<dbReference type="Gene3D" id="3.50.50.60">
    <property type="entry name" value="FAD/NAD(P)-binding domain"/>
    <property type="match status" value="1"/>
</dbReference>
<gene>
    <name evidence="2" type="ORF">S01H1_69612</name>
</gene>
<organism evidence="2">
    <name type="scientific">marine sediment metagenome</name>
    <dbReference type="NCBI Taxonomy" id="412755"/>
    <lineage>
        <taxon>unclassified sequences</taxon>
        <taxon>metagenomes</taxon>
        <taxon>ecological metagenomes</taxon>
    </lineage>
</organism>
<dbReference type="EMBL" id="BARS01046230">
    <property type="protein sequence ID" value="GAG40819.1"/>
    <property type="molecule type" value="Genomic_DNA"/>
</dbReference>
<dbReference type="SUPFAM" id="SSF46977">
    <property type="entry name" value="Succinate dehydrogenase/fumarate reductase flavoprotein C-terminal domain"/>
    <property type="match status" value="1"/>
</dbReference>
<name>X0XC99_9ZZZZ</name>